<evidence type="ECO:0000256" key="9">
    <source>
        <dbReference type="HAMAP-Rule" id="MF_00195"/>
    </source>
</evidence>
<dbReference type="PROSITE" id="PS51712">
    <property type="entry name" value="G_ENGA"/>
    <property type="match status" value="2"/>
</dbReference>
<name>A0AAU7VI08_9FIRM</name>
<evidence type="ECO:0000256" key="4">
    <source>
        <dbReference type="ARBA" id="ARBA00022737"/>
    </source>
</evidence>
<feature type="binding site" evidence="9">
    <location>
        <begin position="184"/>
        <end position="191"/>
    </location>
    <ligand>
        <name>GTP</name>
        <dbReference type="ChEBI" id="CHEBI:37565"/>
        <label>2</label>
    </ligand>
</feature>
<evidence type="ECO:0000256" key="11">
    <source>
        <dbReference type="RuleBase" id="RU004481"/>
    </source>
</evidence>
<feature type="binding site" evidence="9">
    <location>
        <begin position="231"/>
        <end position="235"/>
    </location>
    <ligand>
        <name>GTP</name>
        <dbReference type="ChEBI" id="CHEBI:37565"/>
        <label>2</label>
    </ligand>
</feature>
<dbReference type="AlphaFoldDB" id="A0AAU7VI08"/>
<feature type="domain" description="EngA-type G" evidence="12">
    <location>
        <begin position="4"/>
        <end position="169"/>
    </location>
</feature>
<dbReference type="Pfam" id="PF14714">
    <property type="entry name" value="KH_dom-like"/>
    <property type="match status" value="1"/>
</dbReference>
<evidence type="ECO:0000256" key="1">
    <source>
        <dbReference type="ARBA" id="ARBA00008279"/>
    </source>
</evidence>
<evidence type="ECO:0000256" key="5">
    <source>
        <dbReference type="ARBA" id="ARBA00022741"/>
    </source>
</evidence>
<evidence type="ECO:0000259" key="12">
    <source>
        <dbReference type="PROSITE" id="PS51712"/>
    </source>
</evidence>
<evidence type="ECO:0000256" key="3">
    <source>
        <dbReference type="ARBA" id="ARBA00022517"/>
    </source>
</evidence>
<dbReference type="GO" id="GO:0005525">
    <property type="term" value="F:GTP binding"/>
    <property type="evidence" value="ECO:0007669"/>
    <property type="project" value="UniProtKB-UniRule"/>
</dbReference>
<evidence type="ECO:0000256" key="2">
    <source>
        <dbReference type="ARBA" id="ARBA00020953"/>
    </source>
</evidence>
<dbReference type="EMBL" id="CP158367">
    <property type="protein sequence ID" value="XBX73696.1"/>
    <property type="molecule type" value="Genomic_DNA"/>
</dbReference>
<keyword evidence="6 9" id="KW-0342">GTP-binding</keyword>
<sequence>MGLPVVAIVGKPNVGKSTLFNRLVSERLAIVEDKPGATRDRLYSKAQWLNNSFYVVDTGGMVFEKEDSLAGEVTKQAQIAVDECDVIIYVVDGRVGVTAEDQYIASILRKVNKPVVLAVNKIEEYKKQESDIYEFYTLGFDSLTAISASNGLGVGELLDEIVDNFPAGSPAEEDEDSLKLAFIGKPNAGKSSMVNRLLGEERVIVSDIPGTTRDAIDSKFIYEDKEYILVDTAGLRRKSKISEGIEYYSVLRAIRSIERCNVALLVIDAEDGITEQDKKIAGIAHEQGKPTIITVNKWDLVQKDNQTTNDFTKEVRRELPFLHYAPILFVSAKTGQRVIKLISMSEEVYENACTRIPTSLLNEIIIEATSITPPPSDKGKRLKIMYSSQVSVNPPFFVMFVNDPDLMHFSYLRFLENQLRETFGFKGTPIRIGVRQRSE</sequence>
<dbReference type="PANTHER" id="PTHR43834:SF6">
    <property type="entry name" value="GTPASE DER"/>
    <property type="match status" value="1"/>
</dbReference>
<comment type="function">
    <text evidence="8 9 11">GTPase that plays an essential role in the late steps of ribosome biogenesis.</text>
</comment>
<dbReference type="SUPFAM" id="SSF52540">
    <property type="entry name" value="P-loop containing nucleoside triphosphate hydrolases"/>
    <property type="match status" value="2"/>
</dbReference>
<dbReference type="CDD" id="cd01894">
    <property type="entry name" value="EngA1"/>
    <property type="match status" value="1"/>
</dbReference>
<evidence type="ECO:0000256" key="7">
    <source>
        <dbReference type="ARBA" id="ARBA00032345"/>
    </source>
</evidence>
<dbReference type="Gene3D" id="3.30.300.20">
    <property type="match status" value="1"/>
</dbReference>
<proteinExistence type="inferred from homology"/>
<feature type="binding site" evidence="9">
    <location>
        <begin position="120"/>
        <end position="123"/>
    </location>
    <ligand>
        <name>GTP</name>
        <dbReference type="ChEBI" id="CHEBI:37565"/>
        <label>1</label>
    </ligand>
</feature>
<keyword evidence="3 9" id="KW-0690">Ribosome biogenesis</keyword>
<dbReference type="InterPro" id="IPR015946">
    <property type="entry name" value="KH_dom-like_a/b"/>
</dbReference>
<dbReference type="InterPro" id="IPR031166">
    <property type="entry name" value="G_ENGA"/>
</dbReference>
<dbReference type="GO" id="GO:0043022">
    <property type="term" value="F:ribosome binding"/>
    <property type="evidence" value="ECO:0007669"/>
    <property type="project" value="TreeGrafter"/>
</dbReference>
<dbReference type="InterPro" id="IPR006073">
    <property type="entry name" value="GTP-bd"/>
</dbReference>
<evidence type="ECO:0000256" key="8">
    <source>
        <dbReference type="ARBA" id="ARBA00053470"/>
    </source>
</evidence>
<dbReference type="GO" id="GO:0016787">
    <property type="term" value="F:hydrolase activity"/>
    <property type="evidence" value="ECO:0007669"/>
    <property type="project" value="UniProtKB-KW"/>
</dbReference>
<evidence type="ECO:0000313" key="13">
    <source>
        <dbReference type="EMBL" id="XBX73696.1"/>
    </source>
</evidence>
<feature type="domain" description="EngA-type G" evidence="12">
    <location>
        <begin position="178"/>
        <end position="353"/>
    </location>
</feature>
<dbReference type="PANTHER" id="PTHR43834">
    <property type="entry name" value="GTPASE DER"/>
    <property type="match status" value="1"/>
</dbReference>
<dbReference type="FunFam" id="3.40.50.300:FF:000040">
    <property type="entry name" value="GTPase Der"/>
    <property type="match status" value="1"/>
</dbReference>
<organism evidence="13">
    <name type="scientific">Proteinivorax tanatarense</name>
    <dbReference type="NCBI Taxonomy" id="1260629"/>
    <lineage>
        <taxon>Bacteria</taxon>
        <taxon>Bacillati</taxon>
        <taxon>Bacillota</taxon>
        <taxon>Clostridia</taxon>
        <taxon>Eubacteriales</taxon>
        <taxon>Proteinivoracaceae</taxon>
        <taxon>Proteinivorax</taxon>
    </lineage>
</organism>
<dbReference type="FunFam" id="3.30.300.20:FF:000004">
    <property type="entry name" value="GTPase Der"/>
    <property type="match status" value="1"/>
</dbReference>
<dbReference type="InterPro" id="IPR005225">
    <property type="entry name" value="Small_GTP-bd"/>
</dbReference>
<feature type="binding site" evidence="9">
    <location>
        <begin position="296"/>
        <end position="299"/>
    </location>
    <ligand>
        <name>GTP</name>
        <dbReference type="ChEBI" id="CHEBI:37565"/>
        <label>2</label>
    </ligand>
</feature>
<reference evidence="13" key="2">
    <citation type="submission" date="2024-06" db="EMBL/GenBank/DDBJ databases">
        <authorList>
            <person name="Petrova K.O."/>
            <person name="Toshchakov S.V."/>
            <person name="Boltjanskaja Y.V."/>
            <person name="Kevbrin V."/>
        </authorList>
    </citation>
    <scope>NUCLEOTIDE SEQUENCE</scope>
    <source>
        <strain evidence="13">Z-910T</strain>
    </source>
</reference>
<comment type="similarity">
    <text evidence="1 9 10 11">Belongs to the TRAFAC class TrmE-Era-EngA-EngB-Septin-like GTPase superfamily. EngA (Der) GTPase family.</text>
</comment>
<keyword evidence="5 9" id="KW-0547">Nucleotide-binding</keyword>
<comment type="subunit">
    <text evidence="9">Associates with the 50S ribosomal subunit.</text>
</comment>
<dbReference type="Pfam" id="PF01926">
    <property type="entry name" value="MMR_HSR1"/>
    <property type="match status" value="2"/>
</dbReference>
<keyword evidence="13" id="KW-0378">Hydrolase</keyword>
<dbReference type="Gene3D" id="3.40.50.300">
    <property type="entry name" value="P-loop containing nucleotide triphosphate hydrolases"/>
    <property type="match status" value="2"/>
</dbReference>
<dbReference type="PIRSF" id="PIRSF006485">
    <property type="entry name" value="GTP-binding_EngA"/>
    <property type="match status" value="1"/>
</dbReference>
<evidence type="ECO:0000256" key="10">
    <source>
        <dbReference type="PROSITE-ProRule" id="PRU01049"/>
    </source>
</evidence>
<dbReference type="RefSeq" id="WP_350342458.1">
    <property type="nucleotide sequence ID" value="NZ_CP158367.1"/>
</dbReference>
<dbReference type="FunFam" id="3.40.50.300:FF:000057">
    <property type="entry name" value="GTPase Der"/>
    <property type="match status" value="1"/>
</dbReference>
<dbReference type="PRINTS" id="PR00326">
    <property type="entry name" value="GTP1OBG"/>
</dbReference>
<dbReference type="InterPro" id="IPR027417">
    <property type="entry name" value="P-loop_NTPase"/>
</dbReference>
<keyword evidence="4 11" id="KW-0677">Repeat</keyword>
<dbReference type="InterPro" id="IPR032859">
    <property type="entry name" value="KH_dom-like"/>
</dbReference>
<dbReference type="InterPro" id="IPR016484">
    <property type="entry name" value="GTPase_Der"/>
</dbReference>
<accession>A0AAU7VI08</accession>
<dbReference type="CDD" id="cd01895">
    <property type="entry name" value="EngA2"/>
    <property type="match status" value="1"/>
</dbReference>
<evidence type="ECO:0000256" key="6">
    <source>
        <dbReference type="ARBA" id="ARBA00023134"/>
    </source>
</evidence>
<feature type="binding site" evidence="9">
    <location>
        <begin position="10"/>
        <end position="17"/>
    </location>
    <ligand>
        <name>GTP</name>
        <dbReference type="ChEBI" id="CHEBI:37565"/>
        <label>1</label>
    </ligand>
</feature>
<dbReference type="GO" id="GO:0042254">
    <property type="term" value="P:ribosome biogenesis"/>
    <property type="evidence" value="ECO:0007669"/>
    <property type="project" value="UniProtKB-KW"/>
</dbReference>
<protein>
    <recommendedName>
        <fullName evidence="2 9">GTPase Der</fullName>
    </recommendedName>
    <alternativeName>
        <fullName evidence="7 9">GTP-binding protein EngA</fullName>
    </alternativeName>
</protein>
<reference evidence="13" key="1">
    <citation type="journal article" date="2013" name="Extremophiles">
        <title>Proteinivorax tanatarense gen. nov., sp. nov., an anaerobic, haloalkaliphilic, proteolytic bacterium isolated from a decaying algal bloom, and proposal of Proteinivoraceae fam. nov.</title>
        <authorList>
            <person name="Kevbrin V."/>
            <person name="Boltyanskaya Y."/>
            <person name="Zhilina T."/>
            <person name="Kolganova T."/>
            <person name="Lavrentjeva E."/>
            <person name="Kuznetsov B."/>
        </authorList>
    </citation>
    <scope>NUCLEOTIDE SEQUENCE</scope>
    <source>
        <strain evidence="13">Z-910T</strain>
    </source>
</reference>
<feature type="binding site" evidence="9">
    <location>
        <begin position="57"/>
        <end position="61"/>
    </location>
    <ligand>
        <name>GTP</name>
        <dbReference type="ChEBI" id="CHEBI:37565"/>
        <label>1</label>
    </ligand>
</feature>
<dbReference type="NCBIfam" id="TIGR03594">
    <property type="entry name" value="GTPase_EngA"/>
    <property type="match status" value="1"/>
</dbReference>
<dbReference type="HAMAP" id="MF_00195">
    <property type="entry name" value="GTPase_Der"/>
    <property type="match status" value="1"/>
</dbReference>
<gene>
    <name evidence="9 13" type="primary">der</name>
    <name evidence="13" type="ORF">PRVXT_001697</name>
</gene>
<dbReference type="NCBIfam" id="TIGR00231">
    <property type="entry name" value="small_GTP"/>
    <property type="match status" value="2"/>
</dbReference>